<dbReference type="RefSeq" id="WP_015514470.1">
    <property type="nucleotide sequence ID" value="NC_021009.1"/>
</dbReference>
<dbReference type="KEGG" id="cct:CC1_22100"/>
<dbReference type="STRING" id="717962.CC1_22100"/>
<sequence length="234" mass="27623">MRDVRFFGDVDWLENGGVFIGKAYSKEEEKEYPTLKSSYQVFRVFQVDDKGPYASLCQINVDNWRSIYENLGSDLNDPYQCILDLVECYGTYTFSDCSYSRQYPNSLSDYSISLSDLLNWMCNIGLESYAAKYISKIAYERYKKIWFHDHITVSRLNCTKEAYREYVKECEEWNSIPDSFAEYVEDNGFYGGELWVCYDEFLDVEYMDSSFMQSILNKAEWKAYEIDVKNMEVA</sequence>
<gene>
    <name evidence="1" type="ORF">CC1_22100</name>
</gene>
<evidence type="ECO:0000313" key="1">
    <source>
        <dbReference type="EMBL" id="CBK80902.1"/>
    </source>
</evidence>
<reference evidence="1 2" key="1">
    <citation type="submission" date="2010-03" db="EMBL/GenBank/DDBJ databases">
        <title>The genome sequence of Coprococcus catus GD/7.</title>
        <authorList>
            <consortium name="metaHIT consortium -- http://www.metahit.eu/"/>
            <person name="Pajon A."/>
            <person name="Turner K."/>
            <person name="Parkhill J."/>
            <person name="Duncan S."/>
            <person name="Flint H."/>
        </authorList>
    </citation>
    <scope>NUCLEOTIDE SEQUENCE [LARGE SCALE GENOMIC DNA]</scope>
    <source>
        <strain evidence="1 2">GD/7</strain>
    </source>
</reference>
<evidence type="ECO:0000313" key="2">
    <source>
        <dbReference type="Proteomes" id="UP000008798"/>
    </source>
</evidence>
<dbReference type="PATRIC" id="fig|717962.3.peg.2119"/>
<dbReference type="EMBL" id="FP929038">
    <property type="protein sequence ID" value="CBK80902.1"/>
    <property type="molecule type" value="Genomic_DNA"/>
</dbReference>
<proteinExistence type="predicted"/>
<dbReference type="AlphaFoldDB" id="D4J981"/>
<accession>D4J981</accession>
<reference evidence="1 2" key="2">
    <citation type="submission" date="2010-03" db="EMBL/GenBank/DDBJ databases">
        <authorList>
            <person name="Pajon A."/>
        </authorList>
    </citation>
    <scope>NUCLEOTIDE SEQUENCE [LARGE SCALE GENOMIC DNA]</scope>
    <source>
        <strain evidence="1 2">GD/7</strain>
    </source>
</reference>
<dbReference type="HOGENOM" id="CLU_1183402_0_0_9"/>
<protein>
    <recommendedName>
        <fullName evidence="3">Antirestriction protein (ArdA)</fullName>
    </recommendedName>
</protein>
<evidence type="ECO:0008006" key="3">
    <source>
        <dbReference type="Google" id="ProtNLM"/>
    </source>
</evidence>
<name>D4J981_9FIRM</name>
<organism evidence="1 2">
    <name type="scientific">Coprococcus catus GD/7</name>
    <dbReference type="NCBI Taxonomy" id="717962"/>
    <lineage>
        <taxon>Bacteria</taxon>
        <taxon>Bacillati</taxon>
        <taxon>Bacillota</taxon>
        <taxon>Clostridia</taxon>
        <taxon>Lachnospirales</taxon>
        <taxon>Lachnospiraceae</taxon>
        <taxon>Coprococcus</taxon>
    </lineage>
</organism>
<dbReference type="Proteomes" id="UP000008798">
    <property type="component" value="Chromosome"/>
</dbReference>